<dbReference type="PANTHER" id="PTHR43312">
    <property type="entry name" value="D-THREO-ALDOSE 1-DEHYDROGENASE"/>
    <property type="match status" value="1"/>
</dbReference>
<dbReference type="InterPro" id="IPR023210">
    <property type="entry name" value="NADP_OxRdtase_dom"/>
</dbReference>
<evidence type="ECO:0000313" key="2">
    <source>
        <dbReference type="EMBL" id="EJC82693.1"/>
    </source>
</evidence>
<dbReference type="Gene3D" id="3.20.20.100">
    <property type="entry name" value="NADP-dependent oxidoreductase domain"/>
    <property type="match status" value="1"/>
</dbReference>
<dbReference type="SUPFAM" id="SSF51430">
    <property type="entry name" value="NAD(P)-linked oxidoreductase"/>
    <property type="match status" value="1"/>
</dbReference>
<gene>
    <name evidence="2" type="ORF">Rleg4DRAFT_4418</name>
</gene>
<dbReference type="RefSeq" id="WP_003584427.1">
    <property type="nucleotide sequence ID" value="NZ_JH719395.1"/>
</dbReference>
<dbReference type="OrthoDB" id="9783572at2"/>
<evidence type="ECO:0000259" key="1">
    <source>
        <dbReference type="Pfam" id="PF00248"/>
    </source>
</evidence>
<dbReference type="InterPro" id="IPR053135">
    <property type="entry name" value="AKR2_Oxidoreductase"/>
</dbReference>
<dbReference type="AlphaFoldDB" id="J0WBY6"/>
<sequence length="280" mass="31095">MKLSLGTAQFGLTYGVSNTIGQPTEEEVALIIARARQHGIRTIDTATAYGDAEMILGEVGIEGFDIVTKIGGVDGPDLANEVRSSLSRLRISSLHGLLLHRPYELLADQGAGLQDAMEQLRTAEVVKKIGVSVYDPSDLDAIIPVFRPDIVQLPHNIFDRRMERSGWLQRLKDMEVEIHVRSVFLQGLLVMPSSARPARFARWQPLWEQYENWLRKVGLTPVEACLGFALANPLVDRVIVGLVNTEQMEEVLSVNPLTESVPQILASDDQFMINPSLWNS</sequence>
<accession>J0WBY6</accession>
<proteinExistence type="predicted"/>
<feature type="domain" description="NADP-dependent oxidoreductase" evidence="1">
    <location>
        <begin position="2"/>
        <end position="260"/>
    </location>
</feature>
<dbReference type="InterPro" id="IPR036812">
    <property type="entry name" value="NAD(P)_OxRdtase_dom_sf"/>
</dbReference>
<dbReference type="PANTHER" id="PTHR43312:SF1">
    <property type="entry name" value="NADP-DEPENDENT OXIDOREDUCTASE DOMAIN-CONTAINING PROTEIN"/>
    <property type="match status" value="1"/>
</dbReference>
<name>J0WBY6_RHILT</name>
<reference evidence="2 3" key="1">
    <citation type="submission" date="2012-02" db="EMBL/GenBank/DDBJ databases">
        <title>Improved High-Quality Draft Sequence of Rhizobium leguminosarum bv. trifolii WSM2297.</title>
        <authorList>
            <consortium name="US DOE Joint Genome Institute"/>
            <person name="Lucas S."/>
            <person name="Han J."/>
            <person name="Lapidus A."/>
            <person name="Cheng J.-F."/>
            <person name="Goodwin L."/>
            <person name="Pitluck S."/>
            <person name="Peters L."/>
            <person name="Ovchinnikova G."/>
            <person name="Zhang X."/>
            <person name="Detter J.C."/>
            <person name="Han C."/>
            <person name="Tapia R."/>
            <person name="Land M."/>
            <person name="Hauser L."/>
            <person name="Kyrpides N."/>
            <person name="Ivanova N."/>
            <person name="Pagani I."/>
            <person name="Brau L."/>
            <person name="Yates R."/>
            <person name="O'Hara G."/>
            <person name="Rui T."/>
            <person name="Howieson J."/>
            <person name="Reeve W."/>
            <person name="Woyke T."/>
        </authorList>
    </citation>
    <scope>NUCLEOTIDE SEQUENCE [LARGE SCALE GENOMIC DNA]</scope>
    <source>
        <strain evidence="2 3">WSM2297</strain>
    </source>
</reference>
<dbReference type="Pfam" id="PF00248">
    <property type="entry name" value="Aldo_ket_red"/>
    <property type="match status" value="1"/>
</dbReference>
<protein>
    <submittedName>
        <fullName evidence="2">Putative oxidoreductase, aryl-alcohol dehydrogenase like protein</fullName>
    </submittedName>
</protein>
<dbReference type="Proteomes" id="UP000005732">
    <property type="component" value="Unassembled WGS sequence"/>
</dbReference>
<dbReference type="HOGENOM" id="CLU_023205_11_0_5"/>
<dbReference type="EMBL" id="JH719395">
    <property type="protein sequence ID" value="EJC82693.1"/>
    <property type="molecule type" value="Genomic_DNA"/>
</dbReference>
<evidence type="ECO:0000313" key="3">
    <source>
        <dbReference type="Proteomes" id="UP000005732"/>
    </source>
</evidence>
<dbReference type="CDD" id="cd19097">
    <property type="entry name" value="AKR_unchar"/>
    <property type="match status" value="1"/>
</dbReference>
<organism evidence="2 3">
    <name type="scientific">Rhizobium leguminosarum bv. trifolii WSM2297</name>
    <dbReference type="NCBI Taxonomy" id="754762"/>
    <lineage>
        <taxon>Bacteria</taxon>
        <taxon>Pseudomonadati</taxon>
        <taxon>Pseudomonadota</taxon>
        <taxon>Alphaproteobacteria</taxon>
        <taxon>Hyphomicrobiales</taxon>
        <taxon>Rhizobiaceae</taxon>
        <taxon>Rhizobium/Agrobacterium group</taxon>
        <taxon>Rhizobium</taxon>
    </lineage>
</organism>